<comment type="caution">
    <text evidence="2">The sequence shown here is derived from an EMBL/GenBank/DDBJ whole genome shotgun (WGS) entry which is preliminary data.</text>
</comment>
<accession>A0A8J3MZM4</accession>
<dbReference type="Proteomes" id="UP000597444">
    <property type="component" value="Unassembled WGS sequence"/>
</dbReference>
<dbReference type="InterPro" id="IPR032693">
    <property type="entry name" value="YtkA-like_dom"/>
</dbReference>
<gene>
    <name evidence="2" type="ORF">KSF_033120</name>
</gene>
<dbReference type="RefSeq" id="WP_220204058.1">
    <property type="nucleotide sequence ID" value="NZ_BNJK01000001.1"/>
</dbReference>
<sequence>MKRNLLIIVLGFGFLIFMAWLGGILSAIEPRQPSAAVQTARAGPYQLTLQVNPNPPLPSQPATLSIQVVRQESKQFVSNAQVVIESSMQTMDMGTDRVNAQYQESGLYLAHAQLIMSGPWSIRVLVTEPGSHTESATFEVTAQ</sequence>
<name>A0A8J3MZM4_9CHLR</name>
<dbReference type="AlphaFoldDB" id="A0A8J3MZM4"/>
<organism evidence="2 3">
    <name type="scientific">Reticulibacter mediterranei</name>
    <dbReference type="NCBI Taxonomy" id="2778369"/>
    <lineage>
        <taxon>Bacteria</taxon>
        <taxon>Bacillati</taxon>
        <taxon>Chloroflexota</taxon>
        <taxon>Ktedonobacteria</taxon>
        <taxon>Ktedonobacterales</taxon>
        <taxon>Reticulibacteraceae</taxon>
        <taxon>Reticulibacter</taxon>
    </lineage>
</organism>
<dbReference type="Pfam" id="PF13115">
    <property type="entry name" value="YtkA"/>
    <property type="match status" value="1"/>
</dbReference>
<proteinExistence type="predicted"/>
<protein>
    <recommendedName>
        <fullName evidence="1">YtkA-like domain-containing protein</fullName>
    </recommendedName>
</protein>
<evidence type="ECO:0000313" key="3">
    <source>
        <dbReference type="Proteomes" id="UP000597444"/>
    </source>
</evidence>
<evidence type="ECO:0000259" key="1">
    <source>
        <dbReference type="Pfam" id="PF13115"/>
    </source>
</evidence>
<dbReference type="EMBL" id="BNJK01000001">
    <property type="protein sequence ID" value="GHO93264.1"/>
    <property type="molecule type" value="Genomic_DNA"/>
</dbReference>
<evidence type="ECO:0000313" key="2">
    <source>
        <dbReference type="EMBL" id="GHO93264.1"/>
    </source>
</evidence>
<reference evidence="2" key="1">
    <citation type="submission" date="2020-10" db="EMBL/GenBank/DDBJ databases">
        <title>Taxonomic study of unclassified bacteria belonging to the class Ktedonobacteria.</title>
        <authorList>
            <person name="Yabe S."/>
            <person name="Wang C.M."/>
            <person name="Zheng Y."/>
            <person name="Sakai Y."/>
            <person name="Cavaletti L."/>
            <person name="Monciardini P."/>
            <person name="Donadio S."/>
        </authorList>
    </citation>
    <scope>NUCLEOTIDE SEQUENCE</scope>
    <source>
        <strain evidence="2">ID150040</strain>
    </source>
</reference>
<keyword evidence="3" id="KW-1185">Reference proteome</keyword>
<feature type="domain" description="YtkA-like" evidence="1">
    <location>
        <begin position="41"/>
        <end position="124"/>
    </location>
</feature>